<organism evidence="1 2">
    <name type="scientific">Herbiconiux moechotypicola</name>
    <dbReference type="NCBI Taxonomy" id="637393"/>
    <lineage>
        <taxon>Bacteria</taxon>
        <taxon>Bacillati</taxon>
        <taxon>Actinomycetota</taxon>
        <taxon>Actinomycetes</taxon>
        <taxon>Micrococcales</taxon>
        <taxon>Microbacteriaceae</taxon>
        <taxon>Herbiconiux</taxon>
    </lineage>
</organism>
<proteinExistence type="predicted"/>
<keyword evidence="2" id="KW-1185">Reference proteome</keyword>
<dbReference type="EMBL" id="BAAAQY010000003">
    <property type="protein sequence ID" value="GAA2230422.1"/>
    <property type="molecule type" value="Genomic_DNA"/>
</dbReference>
<accession>A0ABP5QAH9</accession>
<gene>
    <name evidence="1" type="ORF">GCM10009851_13980</name>
</gene>
<evidence type="ECO:0000313" key="1">
    <source>
        <dbReference type="EMBL" id="GAA2230422.1"/>
    </source>
</evidence>
<comment type="caution">
    <text evidence="1">The sequence shown here is derived from an EMBL/GenBank/DDBJ whole genome shotgun (WGS) entry which is preliminary data.</text>
</comment>
<sequence>MRVLATAATVLLVVAAGYFLALAAASLIGVFVALAALAGSV</sequence>
<evidence type="ECO:0000313" key="2">
    <source>
        <dbReference type="Proteomes" id="UP001500929"/>
    </source>
</evidence>
<reference evidence="2" key="1">
    <citation type="journal article" date="2019" name="Int. J. Syst. Evol. Microbiol.">
        <title>The Global Catalogue of Microorganisms (GCM) 10K type strain sequencing project: providing services to taxonomists for standard genome sequencing and annotation.</title>
        <authorList>
            <consortium name="The Broad Institute Genomics Platform"/>
            <consortium name="The Broad Institute Genome Sequencing Center for Infectious Disease"/>
            <person name="Wu L."/>
            <person name="Ma J."/>
        </authorList>
    </citation>
    <scope>NUCLEOTIDE SEQUENCE [LARGE SCALE GENOMIC DNA]</scope>
    <source>
        <strain evidence="2">JCM 16117</strain>
    </source>
</reference>
<dbReference type="Proteomes" id="UP001500929">
    <property type="component" value="Unassembled WGS sequence"/>
</dbReference>
<name>A0ABP5QAH9_9MICO</name>
<protein>
    <submittedName>
        <fullName evidence="1">Uncharacterized protein</fullName>
    </submittedName>
</protein>